<organism evidence="2 3">
    <name type="scientific">Microlunatus endophyticus</name>
    <dbReference type="NCBI Taxonomy" id="1716077"/>
    <lineage>
        <taxon>Bacteria</taxon>
        <taxon>Bacillati</taxon>
        <taxon>Actinomycetota</taxon>
        <taxon>Actinomycetes</taxon>
        <taxon>Propionibacteriales</taxon>
        <taxon>Propionibacteriaceae</taxon>
        <taxon>Microlunatus</taxon>
    </lineage>
</organism>
<feature type="domain" description="N-acetyltransferase" evidence="1">
    <location>
        <begin position="5"/>
        <end position="130"/>
    </location>
</feature>
<keyword evidence="3" id="KW-1185">Reference proteome</keyword>
<dbReference type="Gene3D" id="3.40.630.30">
    <property type="match status" value="1"/>
</dbReference>
<dbReference type="InterPro" id="IPR000182">
    <property type="entry name" value="GNAT_dom"/>
</dbReference>
<dbReference type="GO" id="GO:0016747">
    <property type="term" value="F:acyltransferase activity, transferring groups other than amino-acyl groups"/>
    <property type="evidence" value="ECO:0007669"/>
    <property type="project" value="InterPro"/>
</dbReference>
<reference evidence="2" key="1">
    <citation type="journal article" date="2014" name="Int. J. Syst. Evol. Microbiol.">
        <title>Complete genome sequence of Corynebacterium casei LMG S-19264T (=DSM 44701T), isolated from a smear-ripened cheese.</title>
        <authorList>
            <consortium name="US DOE Joint Genome Institute (JGI-PGF)"/>
            <person name="Walter F."/>
            <person name="Albersmeier A."/>
            <person name="Kalinowski J."/>
            <person name="Ruckert C."/>
        </authorList>
    </citation>
    <scope>NUCLEOTIDE SEQUENCE</scope>
    <source>
        <strain evidence="2">CGMCC 4.7306</strain>
    </source>
</reference>
<name>A0A917S2M2_9ACTN</name>
<evidence type="ECO:0000313" key="3">
    <source>
        <dbReference type="Proteomes" id="UP000613840"/>
    </source>
</evidence>
<dbReference type="AlphaFoldDB" id="A0A917S2M2"/>
<dbReference type="Proteomes" id="UP000613840">
    <property type="component" value="Unassembled WGS sequence"/>
</dbReference>
<dbReference type="InterPro" id="IPR016181">
    <property type="entry name" value="Acyl_CoA_acyltransferase"/>
</dbReference>
<protein>
    <recommendedName>
        <fullName evidence="1">N-acetyltransferase domain-containing protein</fullName>
    </recommendedName>
</protein>
<dbReference type="PROSITE" id="PS51186">
    <property type="entry name" value="GNAT"/>
    <property type="match status" value="1"/>
</dbReference>
<dbReference type="EMBL" id="BMMZ01000002">
    <property type="protein sequence ID" value="GGL54328.1"/>
    <property type="molecule type" value="Genomic_DNA"/>
</dbReference>
<evidence type="ECO:0000259" key="1">
    <source>
        <dbReference type="PROSITE" id="PS51186"/>
    </source>
</evidence>
<sequence length="130" mass="13715">MTREVQIIPFGPGLAEGVAAACSELGWPSYADPDVAARGCSAPGVTTRVALADQAVVGFAQVLSDGVVQAYLAQIGVLEPWRRQGIATKLIEAAFGACGAQRVDLLTDDAQGFYRSFDHKEKAGFRIYPG</sequence>
<comment type="caution">
    <text evidence="2">The sequence shown here is derived from an EMBL/GenBank/DDBJ whole genome shotgun (WGS) entry which is preliminary data.</text>
</comment>
<accession>A0A917S2M2</accession>
<dbReference type="CDD" id="cd04301">
    <property type="entry name" value="NAT_SF"/>
    <property type="match status" value="1"/>
</dbReference>
<evidence type="ECO:0000313" key="2">
    <source>
        <dbReference type="EMBL" id="GGL54328.1"/>
    </source>
</evidence>
<gene>
    <name evidence="2" type="ORF">GCM10011575_10890</name>
</gene>
<proteinExistence type="predicted"/>
<dbReference type="SUPFAM" id="SSF55729">
    <property type="entry name" value="Acyl-CoA N-acyltransferases (Nat)"/>
    <property type="match status" value="1"/>
</dbReference>
<dbReference type="Pfam" id="PF13508">
    <property type="entry name" value="Acetyltransf_7"/>
    <property type="match status" value="1"/>
</dbReference>
<dbReference type="RefSeq" id="WP_188894147.1">
    <property type="nucleotide sequence ID" value="NZ_BMMZ01000002.1"/>
</dbReference>
<reference evidence="2" key="2">
    <citation type="submission" date="2020-09" db="EMBL/GenBank/DDBJ databases">
        <authorList>
            <person name="Sun Q."/>
            <person name="Zhou Y."/>
        </authorList>
    </citation>
    <scope>NUCLEOTIDE SEQUENCE</scope>
    <source>
        <strain evidence="2">CGMCC 4.7306</strain>
    </source>
</reference>